<reference evidence="6 7" key="1">
    <citation type="journal article" date="2018" name="Sci. Rep.">
        <title>A novel species of the marine cyanobacterium Acaryochloris with a unique pigment content and lifestyle.</title>
        <authorList>
            <person name="Partensky F."/>
            <person name="Six C."/>
            <person name="Ratin M."/>
            <person name="Garczarek L."/>
            <person name="Vaulot D."/>
            <person name="Probert I."/>
            <person name="Calteau A."/>
            <person name="Gourvil P."/>
            <person name="Marie D."/>
            <person name="Grebert T."/>
            <person name="Bouchier C."/>
            <person name="Le Panse S."/>
            <person name="Gachenot M."/>
            <person name="Rodriguez F."/>
            <person name="Garrido J.L."/>
        </authorList>
    </citation>
    <scope>NUCLEOTIDE SEQUENCE [LARGE SCALE GENOMIC DNA]</scope>
    <source>
        <strain evidence="6 7">RCC1774</strain>
    </source>
</reference>
<gene>
    <name evidence="6" type="ORF">C1752_02390</name>
</gene>
<keyword evidence="7" id="KW-1185">Reference proteome</keyword>
<dbReference type="Gene3D" id="1.10.10.60">
    <property type="entry name" value="Homeodomain-like"/>
    <property type="match status" value="1"/>
</dbReference>
<dbReference type="Proteomes" id="UP000248857">
    <property type="component" value="Unassembled WGS sequence"/>
</dbReference>
<evidence type="ECO:0000256" key="1">
    <source>
        <dbReference type="ARBA" id="ARBA00023015"/>
    </source>
</evidence>
<keyword evidence="2 4" id="KW-0238">DNA-binding</keyword>
<comment type="caution">
    <text evidence="6">The sequence shown here is derived from an EMBL/GenBank/DDBJ whole genome shotgun (WGS) entry which is preliminary data.</text>
</comment>
<dbReference type="Pfam" id="PF16859">
    <property type="entry name" value="TetR_C_11"/>
    <property type="match status" value="1"/>
</dbReference>
<dbReference type="Pfam" id="PF00440">
    <property type="entry name" value="TetR_N"/>
    <property type="match status" value="1"/>
</dbReference>
<accession>A0A2W1JYN7</accession>
<dbReference type="RefSeq" id="WP_110986339.1">
    <property type="nucleotide sequence ID" value="NZ_CAWNWM010000006.1"/>
</dbReference>
<evidence type="ECO:0000259" key="5">
    <source>
        <dbReference type="PROSITE" id="PS50977"/>
    </source>
</evidence>
<dbReference type="EMBL" id="PQWO01000006">
    <property type="protein sequence ID" value="PZD73307.1"/>
    <property type="molecule type" value="Genomic_DNA"/>
</dbReference>
<evidence type="ECO:0000256" key="4">
    <source>
        <dbReference type="PROSITE-ProRule" id="PRU00335"/>
    </source>
</evidence>
<dbReference type="GO" id="GO:0000976">
    <property type="term" value="F:transcription cis-regulatory region binding"/>
    <property type="evidence" value="ECO:0007669"/>
    <property type="project" value="TreeGrafter"/>
</dbReference>
<dbReference type="SUPFAM" id="SSF46689">
    <property type="entry name" value="Homeodomain-like"/>
    <property type="match status" value="1"/>
</dbReference>
<dbReference type="PRINTS" id="PR00455">
    <property type="entry name" value="HTHTETR"/>
</dbReference>
<dbReference type="Gene3D" id="1.10.357.10">
    <property type="entry name" value="Tetracycline Repressor, domain 2"/>
    <property type="match status" value="1"/>
</dbReference>
<dbReference type="InterPro" id="IPR036271">
    <property type="entry name" value="Tet_transcr_reg_TetR-rel_C_sf"/>
</dbReference>
<evidence type="ECO:0000313" key="7">
    <source>
        <dbReference type="Proteomes" id="UP000248857"/>
    </source>
</evidence>
<feature type="DNA-binding region" description="H-T-H motif" evidence="4">
    <location>
        <begin position="40"/>
        <end position="59"/>
    </location>
</feature>
<evidence type="ECO:0000256" key="3">
    <source>
        <dbReference type="ARBA" id="ARBA00023163"/>
    </source>
</evidence>
<organism evidence="6 7">
    <name type="scientific">Acaryochloris thomasi RCC1774</name>
    <dbReference type="NCBI Taxonomy" id="1764569"/>
    <lineage>
        <taxon>Bacteria</taxon>
        <taxon>Bacillati</taxon>
        <taxon>Cyanobacteriota</taxon>
        <taxon>Cyanophyceae</taxon>
        <taxon>Acaryochloridales</taxon>
        <taxon>Acaryochloridaceae</taxon>
        <taxon>Acaryochloris</taxon>
        <taxon>Acaryochloris thomasi</taxon>
    </lineage>
</organism>
<dbReference type="PANTHER" id="PTHR30055">
    <property type="entry name" value="HTH-TYPE TRANSCRIPTIONAL REGULATOR RUTR"/>
    <property type="match status" value="1"/>
</dbReference>
<dbReference type="PANTHER" id="PTHR30055:SF148">
    <property type="entry name" value="TETR-FAMILY TRANSCRIPTIONAL REGULATOR"/>
    <property type="match status" value="1"/>
</dbReference>
<dbReference type="InterPro" id="IPR009057">
    <property type="entry name" value="Homeodomain-like_sf"/>
</dbReference>
<protein>
    <submittedName>
        <fullName evidence="6">Putative HTH-type transcriptional regulator</fullName>
    </submittedName>
</protein>
<name>A0A2W1JYN7_9CYAN</name>
<keyword evidence="1" id="KW-0805">Transcription regulation</keyword>
<keyword evidence="3" id="KW-0804">Transcription</keyword>
<evidence type="ECO:0000313" key="6">
    <source>
        <dbReference type="EMBL" id="PZD73307.1"/>
    </source>
</evidence>
<dbReference type="GO" id="GO:0003700">
    <property type="term" value="F:DNA-binding transcription factor activity"/>
    <property type="evidence" value="ECO:0007669"/>
    <property type="project" value="TreeGrafter"/>
</dbReference>
<dbReference type="InterPro" id="IPR050109">
    <property type="entry name" value="HTH-type_TetR-like_transc_reg"/>
</dbReference>
<dbReference type="OrthoDB" id="9796019at2"/>
<evidence type="ECO:0000256" key="2">
    <source>
        <dbReference type="ARBA" id="ARBA00023125"/>
    </source>
</evidence>
<dbReference type="InterPro" id="IPR001647">
    <property type="entry name" value="HTH_TetR"/>
</dbReference>
<dbReference type="SUPFAM" id="SSF48498">
    <property type="entry name" value="Tetracyclin repressor-like, C-terminal domain"/>
    <property type="match status" value="1"/>
</dbReference>
<dbReference type="InterPro" id="IPR011075">
    <property type="entry name" value="TetR_C"/>
</dbReference>
<dbReference type="AlphaFoldDB" id="A0A2W1JYN7"/>
<sequence>MSAKAKTEKTSGRPRSAVSEQAILAAAWRLLQQRPVKDVSIEAIAREAGVGKTTIYRWWPSKAAVFVDAFLAKFKPQAAFIETELAADALAQQMAAVVKVFSGEAGRIVAEIIAEGQSDSVALESFCDRFLQPRRQAAQAVIEQGIQLGEFDPDLDLEVALDILYGPIYYRLLVKHQPLDSTFAAKLSNRALQCLSH</sequence>
<dbReference type="PROSITE" id="PS50977">
    <property type="entry name" value="HTH_TETR_2"/>
    <property type="match status" value="1"/>
</dbReference>
<proteinExistence type="predicted"/>
<feature type="domain" description="HTH tetR-type" evidence="5">
    <location>
        <begin position="17"/>
        <end position="77"/>
    </location>
</feature>